<evidence type="ECO:0000313" key="2">
    <source>
        <dbReference type="EMBL" id="GLR12348.1"/>
    </source>
</evidence>
<organism evidence="2 3">
    <name type="scientific">Chitinimonas prasina</name>
    <dbReference type="NCBI Taxonomy" id="1434937"/>
    <lineage>
        <taxon>Bacteria</taxon>
        <taxon>Pseudomonadati</taxon>
        <taxon>Pseudomonadota</taxon>
        <taxon>Betaproteobacteria</taxon>
        <taxon>Neisseriales</taxon>
        <taxon>Chitinibacteraceae</taxon>
        <taxon>Chitinimonas</taxon>
    </lineage>
</organism>
<accession>A0ABQ5YED1</accession>
<dbReference type="InterPro" id="IPR056695">
    <property type="entry name" value="DUF7793"/>
</dbReference>
<dbReference type="Gene3D" id="3.40.1680.10">
    <property type="entry name" value="yp_829618.1 domain like"/>
    <property type="match status" value="1"/>
</dbReference>
<protein>
    <recommendedName>
        <fullName evidence="1">DUF7793 domain-containing protein</fullName>
    </recommendedName>
</protein>
<proteinExistence type="predicted"/>
<reference evidence="3" key="1">
    <citation type="journal article" date="2019" name="Int. J. Syst. Evol. Microbiol.">
        <title>The Global Catalogue of Microorganisms (GCM) 10K type strain sequencing project: providing services to taxonomists for standard genome sequencing and annotation.</title>
        <authorList>
            <consortium name="The Broad Institute Genomics Platform"/>
            <consortium name="The Broad Institute Genome Sequencing Center for Infectious Disease"/>
            <person name="Wu L."/>
            <person name="Ma J."/>
        </authorList>
    </citation>
    <scope>NUCLEOTIDE SEQUENCE [LARGE SCALE GENOMIC DNA]</scope>
    <source>
        <strain evidence="3">NBRC 110044</strain>
    </source>
</reference>
<evidence type="ECO:0000313" key="3">
    <source>
        <dbReference type="Proteomes" id="UP001156706"/>
    </source>
</evidence>
<sequence length="125" mass="14081">MQEAPYPYVWLGEDGILRLDYGRNPRIDLEAIQSALRQHVAISTVPRPVLVKGQGMVTSTAEAEDYAATPEVMAVTTAVALMQPTTIARIAAKLYLTYRQPPYPCRAFDREDDAIDWLLQYVPRE</sequence>
<dbReference type="RefSeq" id="WP_284195475.1">
    <property type="nucleotide sequence ID" value="NZ_BSOG01000001.1"/>
</dbReference>
<keyword evidence="3" id="KW-1185">Reference proteome</keyword>
<dbReference type="Pfam" id="PF25056">
    <property type="entry name" value="DUF7793"/>
    <property type="match status" value="1"/>
</dbReference>
<comment type="caution">
    <text evidence="2">The sequence shown here is derived from an EMBL/GenBank/DDBJ whole genome shotgun (WGS) entry which is preliminary data.</text>
</comment>
<gene>
    <name evidence="2" type="ORF">GCM10007907_11380</name>
</gene>
<dbReference type="Proteomes" id="UP001156706">
    <property type="component" value="Unassembled WGS sequence"/>
</dbReference>
<evidence type="ECO:0000259" key="1">
    <source>
        <dbReference type="Pfam" id="PF25056"/>
    </source>
</evidence>
<dbReference type="EMBL" id="BSOG01000001">
    <property type="protein sequence ID" value="GLR12348.1"/>
    <property type="molecule type" value="Genomic_DNA"/>
</dbReference>
<name>A0ABQ5YED1_9NEIS</name>
<feature type="domain" description="DUF7793" evidence="1">
    <location>
        <begin position="13"/>
        <end position="121"/>
    </location>
</feature>
<dbReference type="Gene3D" id="3.40.970.30">
    <property type="entry name" value="yp_829618.1 like domains"/>
    <property type="match status" value="1"/>
</dbReference>